<dbReference type="Pfam" id="PF13787">
    <property type="entry name" value="HXXEE"/>
    <property type="match status" value="1"/>
</dbReference>
<evidence type="ECO:0008006" key="4">
    <source>
        <dbReference type="Google" id="ProtNLM"/>
    </source>
</evidence>
<feature type="transmembrane region" description="Helical" evidence="1">
    <location>
        <begin position="84"/>
        <end position="103"/>
    </location>
</feature>
<dbReference type="EMBL" id="DF968000">
    <property type="protein sequence ID" value="GAO99559.1"/>
    <property type="molecule type" value="Genomic_DNA"/>
</dbReference>
<feature type="transmembrane region" description="Helical" evidence="1">
    <location>
        <begin position="109"/>
        <end position="131"/>
    </location>
</feature>
<dbReference type="STRING" id="157463.GCA_001047075_00477"/>
<keyword evidence="1" id="KW-0812">Transmembrane</keyword>
<proteinExistence type="predicted"/>
<feature type="transmembrane region" description="Helical" evidence="1">
    <location>
        <begin position="176"/>
        <end position="200"/>
    </location>
</feature>
<evidence type="ECO:0000313" key="3">
    <source>
        <dbReference type="Proteomes" id="UP000253891"/>
    </source>
</evidence>
<organism evidence="2 3">
    <name type="scientific">Fructobacillus ficulneus</name>
    <dbReference type="NCBI Taxonomy" id="157463"/>
    <lineage>
        <taxon>Bacteria</taxon>
        <taxon>Bacillati</taxon>
        <taxon>Bacillota</taxon>
        <taxon>Bacilli</taxon>
        <taxon>Lactobacillales</taxon>
        <taxon>Lactobacillaceae</taxon>
        <taxon>Fructobacillus</taxon>
    </lineage>
</organism>
<feature type="transmembrane region" description="Helical" evidence="1">
    <location>
        <begin position="143"/>
        <end position="164"/>
    </location>
</feature>
<keyword evidence="1" id="KW-0472">Membrane</keyword>
<dbReference type="AlphaFoldDB" id="A0A0K8MI71"/>
<keyword evidence="3" id="KW-1185">Reference proteome</keyword>
<dbReference type="RefSeq" id="WP_061992964.1">
    <property type="nucleotide sequence ID" value="NZ_DF968000.1"/>
</dbReference>
<evidence type="ECO:0000313" key="2">
    <source>
        <dbReference type="EMBL" id="GAO99559.1"/>
    </source>
</evidence>
<dbReference type="Proteomes" id="UP000253891">
    <property type="component" value="Unassembled WGS sequence"/>
</dbReference>
<sequence length="223" mass="26041">MVKFIKRLLLSHFYVDVILLVVTACFMLLEWSSLTVDHQLAYVLFFGMCLHQLEEYRFPGGFVWGQNTVALNSDMPDRYPGNRLSAVFVDVFAMFISAPFLYWHYTSSMAMIFAIFAMIEVVIHILFGTMALMKFKDQGKETIYFPGSFTSWVFFAPFGIVLIYKLVDNNLMTGNAWWWTVGILVAYFIFGFALPFLAFANRNTPYVYDQEPREGFYFQRYTK</sequence>
<reference evidence="2 3" key="1">
    <citation type="journal article" date="2015" name="BMC Genomics">
        <title>Comparative genomics of Fructobacillus spp. and Leuconostoc spp. reveals niche-specific evolution of Fructobacillus spp.</title>
        <authorList>
            <person name="Endo A."/>
            <person name="Tanizawa Y."/>
            <person name="Tanaka N."/>
            <person name="Maeno S."/>
            <person name="Kumar H."/>
            <person name="Shiwa Y."/>
            <person name="Okada S."/>
            <person name="Yoshikawa H."/>
            <person name="Dicks L."/>
            <person name="Nakagawa J."/>
            <person name="Arita M."/>
        </authorList>
    </citation>
    <scope>NUCLEOTIDE SEQUENCE [LARGE SCALE GENOMIC DNA]</scope>
    <source>
        <strain evidence="2 3">JCM 12225</strain>
    </source>
</reference>
<dbReference type="InterPro" id="IPR025671">
    <property type="entry name" value="HXXEE"/>
</dbReference>
<keyword evidence="1" id="KW-1133">Transmembrane helix</keyword>
<name>A0A0K8MI71_9LACO</name>
<gene>
    <name evidence="2" type="ORF">FFIC_230430</name>
</gene>
<protein>
    <recommendedName>
        <fullName evidence="4">HXXEE domain-containing protein</fullName>
    </recommendedName>
</protein>
<feature type="transmembrane region" description="Helical" evidence="1">
    <location>
        <begin position="12"/>
        <end position="29"/>
    </location>
</feature>
<dbReference type="OrthoDB" id="2591569at2"/>
<accession>A0A0K8MI71</accession>
<evidence type="ECO:0000256" key="1">
    <source>
        <dbReference type="SAM" id="Phobius"/>
    </source>
</evidence>